<dbReference type="GO" id="GO:0046872">
    <property type="term" value="F:metal ion binding"/>
    <property type="evidence" value="ECO:0007669"/>
    <property type="project" value="UniProtKB-KW"/>
</dbReference>
<evidence type="ECO:0000256" key="4">
    <source>
        <dbReference type="ARBA" id="ARBA00022695"/>
    </source>
</evidence>
<dbReference type="STRING" id="1802695.A3A13_02430"/>
<comment type="similarity">
    <text evidence="8">Belongs to the tRNA nucleotidyltransferase/poly(A) polymerase family.</text>
</comment>
<keyword evidence="3" id="KW-0819">tRNA processing</keyword>
<dbReference type="NCBIfam" id="TIGR00277">
    <property type="entry name" value="HDIG"/>
    <property type="match status" value="1"/>
</dbReference>
<evidence type="ECO:0000256" key="7">
    <source>
        <dbReference type="ARBA" id="ARBA00022842"/>
    </source>
</evidence>
<dbReference type="InterPro" id="IPR002646">
    <property type="entry name" value="PolA_pol_head_dom"/>
</dbReference>
<evidence type="ECO:0000256" key="8">
    <source>
        <dbReference type="RuleBase" id="RU003953"/>
    </source>
</evidence>
<evidence type="ECO:0000259" key="10">
    <source>
        <dbReference type="Pfam" id="PF01966"/>
    </source>
</evidence>
<evidence type="ECO:0000256" key="1">
    <source>
        <dbReference type="ARBA" id="ARBA00001946"/>
    </source>
</evidence>
<dbReference type="Pfam" id="PF01966">
    <property type="entry name" value="HD"/>
    <property type="match status" value="1"/>
</dbReference>
<keyword evidence="2 8" id="KW-0808">Transferase</keyword>
<organism evidence="12 13">
    <name type="scientific">Candidatus Yanofskybacteria bacterium RIFCSPLOWO2_01_FULL_43_22</name>
    <dbReference type="NCBI Taxonomy" id="1802695"/>
    <lineage>
        <taxon>Bacteria</taxon>
        <taxon>Candidatus Yanofskyibacteriota</taxon>
    </lineage>
</organism>
<keyword evidence="6" id="KW-0547">Nucleotide-binding</keyword>
<dbReference type="InterPro" id="IPR003607">
    <property type="entry name" value="HD/PDEase_dom"/>
</dbReference>
<evidence type="ECO:0000256" key="3">
    <source>
        <dbReference type="ARBA" id="ARBA00022694"/>
    </source>
</evidence>
<dbReference type="Pfam" id="PF01743">
    <property type="entry name" value="PolyA_pol"/>
    <property type="match status" value="1"/>
</dbReference>
<dbReference type="Pfam" id="PF12627">
    <property type="entry name" value="PolyA_pol_RNAbd"/>
    <property type="match status" value="1"/>
</dbReference>
<dbReference type="GO" id="GO:0000049">
    <property type="term" value="F:tRNA binding"/>
    <property type="evidence" value="ECO:0007669"/>
    <property type="project" value="TreeGrafter"/>
</dbReference>
<proteinExistence type="inferred from homology"/>
<comment type="cofactor">
    <cofactor evidence="1">
        <name>Mg(2+)</name>
        <dbReference type="ChEBI" id="CHEBI:18420"/>
    </cofactor>
</comment>
<feature type="domain" description="HD" evidence="10">
    <location>
        <begin position="261"/>
        <end position="343"/>
    </location>
</feature>
<keyword evidence="5" id="KW-0479">Metal-binding</keyword>
<gene>
    <name evidence="12" type="ORF">A3A13_02430</name>
</gene>
<evidence type="ECO:0000313" key="13">
    <source>
        <dbReference type="Proteomes" id="UP000178911"/>
    </source>
</evidence>
<protein>
    <recommendedName>
        <fullName evidence="14">HD domain-containing protein</fullName>
    </recommendedName>
</protein>
<sequence length="489" mass="55486">MQVPQEVKNILEKLSKAGYEAYIVGGCVRDLLLGKTPKDWDITTNAKPEEIQKLFSDTVYENIFGTVAVKTGSEDPALAIVEVTPYRIEGKYADKRHPDDIKFTDKLEDDLSRRDFTINAIAAKITETSETVDPFNGKDDIKNKIIRTVGKPEERFGEDALRLLRAVRFATVLDFSAKGGPASGWEIEKGTLAAVKENAEWLRAISKERIRDEFVKILEADNAYEGVLLLEETGLLQYIVPELREGVGVSQNLHHIYTVWEHNTRALKYAADKKYSLAVRLGSLFHDIGKPRTKRGEGKYSTFYGHDVVGARMTAEIMDRLKFPRDLSEKVIKLVRYHLFYYNVGEVTESSVRRLLANVGPENIEDLIKVREGDRIGSGRPKAVPYKLRHMKYVIDKVSHDPISVKMLKIDGNELMSGLGISPGPKVGLILNYLLAEVLDDPTKNTKEYLKQRIHELDKKTPEELKDSLNKIEAASKKEEEERMKKYYV</sequence>
<dbReference type="GO" id="GO:0008033">
    <property type="term" value="P:tRNA processing"/>
    <property type="evidence" value="ECO:0007669"/>
    <property type="project" value="UniProtKB-KW"/>
</dbReference>
<dbReference type="PANTHER" id="PTHR46173:SF1">
    <property type="entry name" value="CCA TRNA NUCLEOTIDYLTRANSFERASE 1, MITOCHONDRIAL"/>
    <property type="match status" value="1"/>
</dbReference>
<dbReference type="GO" id="GO:0000166">
    <property type="term" value="F:nucleotide binding"/>
    <property type="evidence" value="ECO:0007669"/>
    <property type="project" value="UniProtKB-KW"/>
</dbReference>
<evidence type="ECO:0008006" key="14">
    <source>
        <dbReference type="Google" id="ProtNLM"/>
    </source>
</evidence>
<dbReference type="CDD" id="cd05398">
    <property type="entry name" value="NT_ClassII-CCAase"/>
    <property type="match status" value="1"/>
</dbReference>
<dbReference type="GO" id="GO:0016779">
    <property type="term" value="F:nucleotidyltransferase activity"/>
    <property type="evidence" value="ECO:0007669"/>
    <property type="project" value="UniProtKB-KW"/>
</dbReference>
<feature type="domain" description="Poly A polymerase head" evidence="9">
    <location>
        <begin position="21"/>
        <end position="147"/>
    </location>
</feature>
<feature type="domain" description="tRNA nucleotidyltransferase/poly(A) polymerase RNA and SrmB- binding" evidence="11">
    <location>
        <begin position="186"/>
        <end position="243"/>
    </location>
</feature>
<dbReference type="InterPro" id="IPR006674">
    <property type="entry name" value="HD_domain"/>
</dbReference>
<dbReference type="InterPro" id="IPR043519">
    <property type="entry name" value="NT_sf"/>
</dbReference>
<dbReference type="PROSITE" id="PS50890">
    <property type="entry name" value="PUA"/>
    <property type="match status" value="1"/>
</dbReference>
<dbReference type="EMBL" id="MGKJ01000014">
    <property type="protein sequence ID" value="OGN23920.1"/>
    <property type="molecule type" value="Genomic_DNA"/>
</dbReference>
<dbReference type="Gene3D" id="1.10.3090.10">
    <property type="entry name" value="cca-adding enzyme, domain 2"/>
    <property type="match status" value="1"/>
</dbReference>
<reference evidence="12 13" key="1">
    <citation type="journal article" date="2016" name="Nat. Commun.">
        <title>Thousands of microbial genomes shed light on interconnected biogeochemical processes in an aquifer system.</title>
        <authorList>
            <person name="Anantharaman K."/>
            <person name="Brown C.T."/>
            <person name="Hug L.A."/>
            <person name="Sharon I."/>
            <person name="Castelle C.J."/>
            <person name="Probst A.J."/>
            <person name="Thomas B.C."/>
            <person name="Singh A."/>
            <person name="Wilkins M.J."/>
            <person name="Karaoz U."/>
            <person name="Brodie E.L."/>
            <person name="Williams K.H."/>
            <person name="Hubbard S.S."/>
            <person name="Banfield J.F."/>
        </authorList>
    </citation>
    <scope>NUCLEOTIDE SEQUENCE [LARGE SCALE GENOMIC DNA]</scope>
</reference>
<accession>A0A1F8GFU2</accession>
<dbReference type="AlphaFoldDB" id="A0A1F8GFU2"/>
<dbReference type="PANTHER" id="PTHR46173">
    <property type="entry name" value="CCA TRNA NUCLEOTIDYLTRANSFERASE 1, MITOCHONDRIAL"/>
    <property type="match status" value="1"/>
</dbReference>
<keyword evidence="7" id="KW-0460">Magnesium</keyword>
<dbReference type="InterPro" id="IPR032828">
    <property type="entry name" value="PolyA_RNA-bd"/>
</dbReference>
<keyword evidence="8" id="KW-0694">RNA-binding</keyword>
<dbReference type="SUPFAM" id="SSF81891">
    <property type="entry name" value="Poly A polymerase C-terminal region-like"/>
    <property type="match status" value="1"/>
</dbReference>
<evidence type="ECO:0000256" key="2">
    <source>
        <dbReference type="ARBA" id="ARBA00022679"/>
    </source>
</evidence>
<evidence type="ECO:0000313" key="12">
    <source>
        <dbReference type="EMBL" id="OGN23920.1"/>
    </source>
</evidence>
<dbReference type="Gene3D" id="3.30.460.10">
    <property type="entry name" value="Beta Polymerase, domain 2"/>
    <property type="match status" value="1"/>
</dbReference>
<dbReference type="SUPFAM" id="SSF81301">
    <property type="entry name" value="Nucleotidyltransferase"/>
    <property type="match status" value="1"/>
</dbReference>
<dbReference type="Proteomes" id="UP000178911">
    <property type="component" value="Unassembled WGS sequence"/>
</dbReference>
<comment type="caution">
    <text evidence="12">The sequence shown here is derived from an EMBL/GenBank/DDBJ whole genome shotgun (WGS) entry which is preliminary data.</text>
</comment>
<evidence type="ECO:0000259" key="11">
    <source>
        <dbReference type="Pfam" id="PF12627"/>
    </source>
</evidence>
<dbReference type="InterPro" id="IPR050264">
    <property type="entry name" value="Bact_CCA-adding_enz_type3_sf"/>
</dbReference>
<dbReference type="InterPro" id="IPR006675">
    <property type="entry name" value="HDIG_dom"/>
</dbReference>
<name>A0A1F8GFU2_9BACT</name>
<evidence type="ECO:0000259" key="9">
    <source>
        <dbReference type="Pfam" id="PF01743"/>
    </source>
</evidence>
<evidence type="ECO:0000256" key="6">
    <source>
        <dbReference type="ARBA" id="ARBA00022741"/>
    </source>
</evidence>
<dbReference type="CDD" id="cd00077">
    <property type="entry name" value="HDc"/>
    <property type="match status" value="1"/>
</dbReference>
<dbReference type="Gene3D" id="1.10.246.80">
    <property type="match status" value="1"/>
</dbReference>
<evidence type="ECO:0000256" key="5">
    <source>
        <dbReference type="ARBA" id="ARBA00022723"/>
    </source>
</evidence>
<keyword evidence="4" id="KW-0548">Nucleotidyltransferase</keyword>